<accession>A0A1I0U9V3</accession>
<dbReference type="EMBL" id="FOJN01000016">
    <property type="protein sequence ID" value="SFA60804.1"/>
    <property type="molecule type" value="Genomic_DNA"/>
</dbReference>
<evidence type="ECO:0008006" key="3">
    <source>
        <dbReference type="Google" id="ProtNLM"/>
    </source>
</evidence>
<organism evidence="1 2">
    <name type="scientific">Rhodococcoides kroppenstedtii</name>
    <dbReference type="NCBI Taxonomy" id="293050"/>
    <lineage>
        <taxon>Bacteria</taxon>
        <taxon>Bacillati</taxon>
        <taxon>Actinomycetota</taxon>
        <taxon>Actinomycetes</taxon>
        <taxon>Mycobacteriales</taxon>
        <taxon>Nocardiaceae</taxon>
        <taxon>Rhodococcoides</taxon>
    </lineage>
</organism>
<dbReference type="GeneID" id="85487294"/>
<sequence length="190" mass="20867">MTSPNPYGDNVARIGVTGALRFAPKGSTFPTAMAVWASPWADAGWISDEGITENRETDTTPFVPWQSNSPIRVATTSDVISWETTIWSTTFDSISLFYKVKAADMTTTDEVTSFVDGNIKDQDLRAFGIDIIDGVYARRFEVPLGEVTERGSQTYSKGELTGYPVTVTAYPGAEGWSVKRKFKEGWSKPA</sequence>
<dbReference type="Proteomes" id="UP000182054">
    <property type="component" value="Unassembled WGS sequence"/>
</dbReference>
<dbReference type="Pfam" id="PF25681">
    <property type="entry name" value="Phage_TTP_17"/>
    <property type="match status" value="1"/>
</dbReference>
<dbReference type="InterPro" id="IPR058154">
    <property type="entry name" value="Bxb1_TTP-like"/>
</dbReference>
<protein>
    <recommendedName>
        <fullName evidence="3">Phage major tail protein, phi13 family</fullName>
    </recommendedName>
</protein>
<reference evidence="1 2" key="1">
    <citation type="submission" date="2016-10" db="EMBL/GenBank/DDBJ databases">
        <authorList>
            <person name="de Groot N.N."/>
        </authorList>
    </citation>
    <scope>NUCLEOTIDE SEQUENCE [LARGE SCALE GENOMIC DNA]</scope>
    <source>
        <strain evidence="1 2">DSM 44908</strain>
    </source>
</reference>
<dbReference type="AlphaFoldDB" id="A0A1I0U9V3"/>
<dbReference type="RefSeq" id="WP_068361731.1">
    <property type="nucleotide sequence ID" value="NZ_FOJN01000016.1"/>
</dbReference>
<evidence type="ECO:0000313" key="1">
    <source>
        <dbReference type="EMBL" id="SFA60804.1"/>
    </source>
</evidence>
<gene>
    <name evidence="1" type="ORF">SAMN05444374_11628</name>
</gene>
<proteinExistence type="predicted"/>
<evidence type="ECO:0000313" key="2">
    <source>
        <dbReference type="Proteomes" id="UP000182054"/>
    </source>
</evidence>
<dbReference type="OrthoDB" id="4130395at2"/>
<name>A0A1I0U9V3_9NOCA</name>